<sequence length="201" mass="22496">MIDLVASDRVRRYGLPESLRVPIAAIDELAIERHVGVISETLSGAGTRRAFLVRAHPPLPADPRLPIWEQPGADMLHQPLQVWVHRTYGRYRRAYQRAFPDTELDGLVLSHAMNRRLAAAKGFDFVRLTPTSRAANSSSAFAEGWAIDRHSVDEQIERNRKLGLSVQYADLTDLMLILDIRLGGGVMDAVNEGQKLIRPRA</sequence>
<protein>
    <submittedName>
        <fullName evidence="1">Uncharacterized protein</fullName>
    </submittedName>
</protein>
<dbReference type="EMBL" id="BSOY01000005">
    <property type="protein sequence ID" value="GLS00427.1"/>
    <property type="molecule type" value="Genomic_DNA"/>
</dbReference>
<gene>
    <name evidence="1" type="ORF">GCM10007859_04330</name>
</gene>
<dbReference type="Proteomes" id="UP001156921">
    <property type="component" value="Unassembled WGS sequence"/>
</dbReference>
<accession>A0ABQ6BJN5</accession>
<evidence type="ECO:0000313" key="2">
    <source>
        <dbReference type="Proteomes" id="UP001156921"/>
    </source>
</evidence>
<evidence type="ECO:0000313" key="1">
    <source>
        <dbReference type="EMBL" id="GLS00427.1"/>
    </source>
</evidence>
<name>A0ABQ6BJN5_9CAUL</name>
<proteinExistence type="predicted"/>
<dbReference type="RefSeq" id="WP_284220645.1">
    <property type="nucleotide sequence ID" value="NZ_BSOY01000005.1"/>
</dbReference>
<organism evidence="1 2">
    <name type="scientific">Brevundimonas denitrificans</name>
    <dbReference type="NCBI Taxonomy" id="1443434"/>
    <lineage>
        <taxon>Bacteria</taxon>
        <taxon>Pseudomonadati</taxon>
        <taxon>Pseudomonadota</taxon>
        <taxon>Alphaproteobacteria</taxon>
        <taxon>Caulobacterales</taxon>
        <taxon>Caulobacteraceae</taxon>
        <taxon>Brevundimonas</taxon>
    </lineage>
</organism>
<comment type="caution">
    <text evidence="1">The sequence shown here is derived from an EMBL/GenBank/DDBJ whole genome shotgun (WGS) entry which is preliminary data.</text>
</comment>
<reference evidence="2" key="1">
    <citation type="journal article" date="2019" name="Int. J. Syst. Evol. Microbiol.">
        <title>The Global Catalogue of Microorganisms (GCM) 10K type strain sequencing project: providing services to taxonomists for standard genome sequencing and annotation.</title>
        <authorList>
            <consortium name="The Broad Institute Genomics Platform"/>
            <consortium name="The Broad Institute Genome Sequencing Center for Infectious Disease"/>
            <person name="Wu L."/>
            <person name="Ma J."/>
        </authorList>
    </citation>
    <scope>NUCLEOTIDE SEQUENCE [LARGE SCALE GENOMIC DNA]</scope>
    <source>
        <strain evidence="2">NBRC 110107</strain>
    </source>
</reference>
<keyword evidence="2" id="KW-1185">Reference proteome</keyword>